<dbReference type="AlphaFoldDB" id="A0A1Y0AZW4"/>
<keyword evidence="1" id="KW-0496">Mitochondrion</keyword>
<gene>
    <name evidence="1" type="ORF">AEK19_MT0402</name>
</gene>
<name>A0A1Y0AZW4_9LAMI</name>
<proteinExistence type="predicted"/>
<dbReference type="EMBL" id="KY774314">
    <property type="protein sequence ID" value="ART30671.1"/>
    <property type="molecule type" value="Genomic_DNA"/>
</dbReference>
<geneLocation type="mitochondrion" evidence="1"/>
<reference evidence="1" key="1">
    <citation type="submission" date="2017-03" db="EMBL/GenBank/DDBJ databases">
        <title>The mitochondrial genome of the carnivorous plant Utricularia reniformis (Lentibulariaceae): structure, comparative analysis and evolutionary landmarks.</title>
        <authorList>
            <person name="Silva S.R."/>
            <person name="Alvarenga D.O."/>
            <person name="Michael T.P."/>
            <person name="Miranda V.F.O."/>
            <person name="Varani A.M."/>
        </authorList>
    </citation>
    <scope>NUCLEOTIDE SEQUENCE</scope>
</reference>
<evidence type="ECO:0000313" key="1">
    <source>
        <dbReference type="EMBL" id="ART30671.1"/>
    </source>
</evidence>
<organism evidence="1">
    <name type="scientific">Utricularia reniformis</name>
    <dbReference type="NCBI Taxonomy" id="192314"/>
    <lineage>
        <taxon>Eukaryota</taxon>
        <taxon>Viridiplantae</taxon>
        <taxon>Streptophyta</taxon>
        <taxon>Embryophyta</taxon>
        <taxon>Tracheophyta</taxon>
        <taxon>Spermatophyta</taxon>
        <taxon>Magnoliopsida</taxon>
        <taxon>eudicotyledons</taxon>
        <taxon>Gunneridae</taxon>
        <taxon>Pentapetalae</taxon>
        <taxon>asterids</taxon>
        <taxon>lamiids</taxon>
        <taxon>Lamiales</taxon>
        <taxon>Lentibulariaceae</taxon>
        <taxon>Utricularia</taxon>
    </lineage>
</organism>
<accession>A0A1Y0AZW4</accession>
<sequence>MNAEVHSPHHIDPSVTAAVDSIAIAGDLILLRAPRIEARISSSRHVELRAKKKEKLWKKTPDPLFFPTPKNP</sequence>
<protein>
    <submittedName>
        <fullName evidence="1">Uncharacterized protein</fullName>
    </submittedName>
</protein>